<dbReference type="Proteomes" id="UP000192582">
    <property type="component" value="Unassembled WGS sequence"/>
</dbReference>
<gene>
    <name evidence="1" type="ORF">SAMN00790413_01937</name>
</gene>
<evidence type="ECO:0000313" key="1">
    <source>
        <dbReference type="EMBL" id="SMB93326.1"/>
    </source>
</evidence>
<protein>
    <submittedName>
        <fullName evidence="1">Uncharacterized protein</fullName>
    </submittedName>
</protein>
<dbReference type="AlphaFoldDB" id="A0A1W1VJ20"/>
<evidence type="ECO:0000313" key="2">
    <source>
        <dbReference type="Proteomes" id="UP000192582"/>
    </source>
</evidence>
<keyword evidence="2" id="KW-1185">Reference proteome</keyword>
<dbReference type="STRING" id="695939.SAMN00790413_01937"/>
<dbReference type="OrthoDB" id="70674at2"/>
<dbReference type="EMBL" id="FWWU01000009">
    <property type="protein sequence ID" value="SMB93326.1"/>
    <property type="molecule type" value="Genomic_DNA"/>
</dbReference>
<proteinExistence type="predicted"/>
<sequence>MLHHRHQTTFSGCTYHALYALSGEELLLAHVHDVSEPRFYARIHELGLMAVALYVGEPAPPAFWTRLHEGEQQFLVSIPARRLGEIQHAVALELTPGHWATVSDSRERQLLHFTWDQFLASEYAQPHRVEVIAPAVVEAYPFEDGHGLVVHALARDRPDPFPDLTL</sequence>
<dbReference type="RefSeq" id="WP_084049308.1">
    <property type="nucleotide sequence ID" value="NZ_FWWU01000009.1"/>
</dbReference>
<name>A0A1W1VJ20_9DEIO</name>
<organism evidence="1 2">
    <name type="scientific">Deinococcus hopiensis KR-140</name>
    <dbReference type="NCBI Taxonomy" id="695939"/>
    <lineage>
        <taxon>Bacteria</taxon>
        <taxon>Thermotogati</taxon>
        <taxon>Deinococcota</taxon>
        <taxon>Deinococci</taxon>
        <taxon>Deinococcales</taxon>
        <taxon>Deinococcaceae</taxon>
        <taxon>Deinococcus</taxon>
    </lineage>
</organism>
<accession>A0A1W1VJ20</accession>
<reference evidence="1 2" key="1">
    <citation type="submission" date="2017-04" db="EMBL/GenBank/DDBJ databases">
        <authorList>
            <person name="Afonso C.L."/>
            <person name="Miller P.J."/>
            <person name="Scott M.A."/>
            <person name="Spackman E."/>
            <person name="Goraichik I."/>
            <person name="Dimitrov K.M."/>
            <person name="Suarez D.L."/>
            <person name="Swayne D.E."/>
        </authorList>
    </citation>
    <scope>NUCLEOTIDE SEQUENCE [LARGE SCALE GENOMIC DNA]</scope>
    <source>
        <strain evidence="1 2">KR-140</strain>
    </source>
</reference>